<dbReference type="InterPro" id="IPR022139">
    <property type="entry name" value="Fam-L/Fam-M-like_plasmodium"/>
</dbReference>
<keyword evidence="1" id="KW-0472">Membrane</keyword>
<keyword evidence="1" id="KW-1133">Transmembrane helix</keyword>
<feature type="transmembrane region" description="Helical" evidence="1">
    <location>
        <begin position="197"/>
        <end position="220"/>
    </location>
</feature>
<dbReference type="RefSeq" id="XP_019917094.1">
    <property type="nucleotide sequence ID" value="XM_020060520.1"/>
</dbReference>
<feature type="transmembrane region" description="Helical" evidence="1">
    <location>
        <begin position="165"/>
        <end position="185"/>
    </location>
</feature>
<gene>
    <name evidence="2" type="ORF">PCOAH_00037290</name>
</gene>
<reference evidence="3" key="1">
    <citation type="submission" date="2016-06" db="EMBL/GenBank/DDBJ databases">
        <title>First high quality genome sequence of Plasmodium coatneyi using continuous long reads from single molecule, real-time sequencing.</title>
        <authorList>
            <person name="Chien J.-T."/>
            <person name="Pakala S.B."/>
            <person name="Geraldo J.A."/>
            <person name="Lapp S.A."/>
            <person name="Barnwell J.W."/>
            <person name="Kissinger J.C."/>
            <person name="Galinski M.R."/>
            <person name="Humphrey J.C."/>
        </authorList>
    </citation>
    <scope>NUCLEOTIDE SEQUENCE [LARGE SCALE GENOMIC DNA]</scope>
    <source>
        <strain evidence="3">Hackeri</strain>
    </source>
</reference>
<sequence>MNSSIRRNFIIKFITFILFTWIYQKYDNEVSFSKGLKNIYNGGKDSSYIAEYRLLSEQDLGTRLYDNELEEYSLNDRDDGKLRTRSYGSTAYDEFQESCSNDLIIYRKNFKRKCPRRTGLRRLYSNFKRRIFEMVDGIGDEKIGSRRYNIKLVKSILRTWGKRKVIGVCLIPLIGILPFIVKTGLASNLGTISFFTYGILFIIFSYIFIFSIIYTMINVIRMLRMRRRCRRIIF</sequence>
<dbReference type="Proteomes" id="UP000092716">
    <property type="component" value="Chromosome 12"/>
</dbReference>
<dbReference type="Pfam" id="PF12420">
    <property type="entry name" value="DUF3671"/>
    <property type="match status" value="1"/>
</dbReference>
<evidence type="ECO:0000256" key="1">
    <source>
        <dbReference type="SAM" id="Phobius"/>
    </source>
</evidence>
<dbReference type="OrthoDB" id="388752at2759"/>
<proteinExistence type="predicted"/>
<name>A0A1B1E6L0_9APIC</name>
<keyword evidence="3" id="KW-1185">Reference proteome</keyword>
<dbReference type="AlphaFoldDB" id="A0A1B1E6L0"/>
<dbReference type="VEuPathDB" id="PlasmoDB:PCOAH_00037290"/>
<dbReference type="GeneID" id="30910460"/>
<evidence type="ECO:0000313" key="3">
    <source>
        <dbReference type="Proteomes" id="UP000092716"/>
    </source>
</evidence>
<dbReference type="EMBL" id="CP016250">
    <property type="protein sequence ID" value="ANQ10399.1"/>
    <property type="molecule type" value="Genomic_DNA"/>
</dbReference>
<keyword evidence="1" id="KW-0812">Transmembrane</keyword>
<dbReference type="KEGG" id="pcot:PCOAH_00037290"/>
<organism evidence="2 3">
    <name type="scientific">Plasmodium coatneyi</name>
    <dbReference type="NCBI Taxonomy" id="208452"/>
    <lineage>
        <taxon>Eukaryota</taxon>
        <taxon>Sar</taxon>
        <taxon>Alveolata</taxon>
        <taxon>Apicomplexa</taxon>
        <taxon>Aconoidasida</taxon>
        <taxon>Haemosporida</taxon>
        <taxon>Plasmodiidae</taxon>
        <taxon>Plasmodium</taxon>
    </lineage>
</organism>
<evidence type="ECO:0000313" key="2">
    <source>
        <dbReference type="EMBL" id="ANQ10399.1"/>
    </source>
</evidence>
<protein>
    <submittedName>
        <fullName evidence="2">Variable surface protein Vir10-like protein</fullName>
    </submittedName>
</protein>
<accession>A0A1B1E6L0</accession>